<dbReference type="SUPFAM" id="SSF56112">
    <property type="entry name" value="Protein kinase-like (PK-like)"/>
    <property type="match status" value="1"/>
</dbReference>
<feature type="region of interest" description="Disordered" evidence="6">
    <location>
        <begin position="1"/>
        <end position="20"/>
    </location>
</feature>
<dbReference type="CDD" id="cd14014">
    <property type="entry name" value="STKc_PknB_like"/>
    <property type="match status" value="1"/>
</dbReference>
<feature type="binding site" evidence="5">
    <location>
        <position position="53"/>
    </location>
    <ligand>
        <name>ATP</name>
        <dbReference type="ChEBI" id="CHEBI:30616"/>
    </ligand>
</feature>
<proteinExistence type="predicted"/>
<evidence type="ECO:0000256" key="3">
    <source>
        <dbReference type="ARBA" id="ARBA00022777"/>
    </source>
</evidence>
<dbReference type="PROSITE" id="PS50011">
    <property type="entry name" value="PROTEIN_KINASE_DOM"/>
    <property type="match status" value="1"/>
</dbReference>
<sequence length="793" mass="84054">MGEMMAQDPQGAPHKKEELPEIPGYRVDSLIGSGGMGHVYLGTSPSGRQVAIKVIRGNLVGQPDFRSRFRREVTASRQVSGAFTAPVLDADPDADPPWMATLYVPGKPLDKRVNEGPALTDEELYRLATGLAEALRDIHRVGIVHRDLKPGNVLLADDGPRVIDFGIVRAAVPDPNAMTGVGLTGTGVTVGTPPFMSPEQIRAQKDVGPRSDIFSLGSVLTYAASGHVPFDATDVYTMVYQLVHEPPNLKDLPEWLRPTVERCLAKEPDERPDAGELLGLLSASCPTILSALPFPAAPTAPMTPDSAAPDADTATAVPVSVPAPVPVPDVGSVSTDVGSVLAPPPRRLRRRRVLTVAATGVAVASLTGGLLYGMQTQNSATGSTGGGSSARTTPGTRTVTQPKGSASYLSSVSGSANFSFAYHDTPERRPDGWRPWQYNLQDSECVYAESSLLCAGEVTVRLDAATGKVLWKNKEAQAYGHNVPVVVGKMVLVNTGDRVLGMSLATGDIKWRYATQTPTENLMSDGERAYISGEGGVVFSLDARTGRNGWLEGAESDQYGGSGASELRVVGDRLYAFTTVDDEAGADNHVTVFDKDNGERLRDFALVAGCVPGTEALLEEDGKVQLYCSWMDPKQAPFADAILRQELKKGAKGIRTEAGAILGGGQMGAPQLSVTPGRVMYIGPTSTGGELVCVDAARQKELWRTKLPSLGFANIAPVQAGDRVYTVNTRGVAAFDAKTGKVLYRHSLPHIESQSDAEVSLAVEPLVAGGVIFTPSNKAGWMSLDTEADDEQS</sequence>
<keyword evidence="1" id="KW-0808">Transferase</keyword>
<keyword evidence="9" id="KW-1185">Reference proteome</keyword>
<dbReference type="PROSITE" id="PS00108">
    <property type="entry name" value="PROTEIN_KINASE_ST"/>
    <property type="match status" value="1"/>
</dbReference>
<dbReference type="PROSITE" id="PS00107">
    <property type="entry name" value="PROTEIN_KINASE_ATP"/>
    <property type="match status" value="1"/>
</dbReference>
<dbReference type="Gene3D" id="3.30.200.20">
    <property type="entry name" value="Phosphorylase Kinase, domain 1"/>
    <property type="match status" value="1"/>
</dbReference>
<organism evidence="8 9">
    <name type="scientific">Streptomyces graminofaciens</name>
    <dbReference type="NCBI Taxonomy" id="68212"/>
    <lineage>
        <taxon>Bacteria</taxon>
        <taxon>Bacillati</taxon>
        <taxon>Actinomycetota</taxon>
        <taxon>Actinomycetes</taxon>
        <taxon>Kitasatosporales</taxon>
        <taxon>Streptomycetaceae</taxon>
        <taxon>Streptomyces</taxon>
    </lineage>
</organism>
<evidence type="ECO:0000256" key="1">
    <source>
        <dbReference type="ARBA" id="ARBA00022679"/>
    </source>
</evidence>
<dbReference type="SUPFAM" id="SSF50998">
    <property type="entry name" value="Quinoprotein alcohol dehydrogenase-like"/>
    <property type="match status" value="1"/>
</dbReference>
<dbReference type="InterPro" id="IPR000719">
    <property type="entry name" value="Prot_kinase_dom"/>
</dbReference>
<reference evidence="8 9" key="1">
    <citation type="journal article" date="2010" name="ChemBioChem">
        <title>Cloning and characterization of the biosynthetic gene cluster of 16-membered macrolide antibiotic FD-891: involvement of a dual functional cytochrome P450 monooxygenase catalyzing epoxidation and hydroxylation.</title>
        <authorList>
            <person name="Kudo F."/>
            <person name="Motegi A."/>
            <person name="Mizoue K."/>
            <person name="Eguchi T."/>
        </authorList>
    </citation>
    <scope>NUCLEOTIDE SEQUENCE [LARGE SCALE GENOMIC DNA]</scope>
    <source>
        <strain evidence="8 9">A-8890</strain>
    </source>
</reference>
<evidence type="ECO:0000313" key="9">
    <source>
        <dbReference type="Proteomes" id="UP001321542"/>
    </source>
</evidence>
<dbReference type="InterPro" id="IPR017441">
    <property type="entry name" value="Protein_kinase_ATP_BS"/>
</dbReference>
<evidence type="ECO:0000256" key="5">
    <source>
        <dbReference type="PROSITE-ProRule" id="PRU10141"/>
    </source>
</evidence>
<keyword evidence="4 5" id="KW-0067">ATP-binding</keyword>
<protein>
    <recommendedName>
        <fullName evidence="7">Protein kinase domain-containing protein</fullName>
    </recommendedName>
</protein>
<dbReference type="Gene3D" id="1.10.510.10">
    <property type="entry name" value="Transferase(Phosphotransferase) domain 1"/>
    <property type="match status" value="1"/>
</dbReference>
<keyword evidence="2 5" id="KW-0547">Nucleotide-binding</keyword>
<dbReference type="InterPro" id="IPR002372">
    <property type="entry name" value="PQQ_rpt_dom"/>
</dbReference>
<dbReference type="Pfam" id="PF00069">
    <property type="entry name" value="Pkinase"/>
    <property type="match status" value="1"/>
</dbReference>
<accession>A0ABN5VSH0</accession>
<dbReference type="InterPro" id="IPR011009">
    <property type="entry name" value="Kinase-like_dom_sf"/>
</dbReference>
<feature type="domain" description="Protein kinase" evidence="7">
    <location>
        <begin position="25"/>
        <end position="288"/>
    </location>
</feature>
<reference evidence="8 9" key="2">
    <citation type="journal article" date="2023" name="ChemBioChem">
        <title>Acyltransferase Domain Exchange between Two Independent Type I Polyketide Synthases in the Same Producer Strain of Macrolide Antibiotics.</title>
        <authorList>
            <person name="Kudo F."/>
            <person name="Kishikawa K."/>
            <person name="Tsuboi K."/>
            <person name="Kido T."/>
            <person name="Usui T."/>
            <person name="Hashimoto J."/>
            <person name="Shin-Ya K."/>
            <person name="Miyanaga A."/>
            <person name="Eguchi T."/>
        </authorList>
    </citation>
    <scope>NUCLEOTIDE SEQUENCE [LARGE SCALE GENOMIC DNA]</scope>
    <source>
        <strain evidence="8 9">A-8890</strain>
    </source>
</reference>
<dbReference type="SMART" id="SM00220">
    <property type="entry name" value="S_TKc"/>
    <property type="match status" value="1"/>
</dbReference>
<dbReference type="EMBL" id="AP018448">
    <property type="protein sequence ID" value="BBC36157.1"/>
    <property type="molecule type" value="Genomic_DNA"/>
</dbReference>
<evidence type="ECO:0000259" key="7">
    <source>
        <dbReference type="PROSITE" id="PS50011"/>
    </source>
</evidence>
<gene>
    <name evidence="8" type="ORF">SGFS_074510</name>
</gene>
<dbReference type="InterPro" id="IPR011047">
    <property type="entry name" value="Quinoprotein_ADH-like_sf"/>
</dbReference>
<dbReference type="Proteomes" id="UP001321542">
    <property type="component" value="Chromosome"/>
</dbReference>
<dbReference type="Gene3D" id="2.130.10.10">
    <property type="entry name" value="YVTN repeat-like/Quinoprotein amine dehydrogenase"/>
    <property type="match status" value="2"/>
</dbReference>
<feature type="compositionally biased region" description="Low complexity" evidence="6">
    <location>
        <begin position="389"/>
        <end position="406"/>
    </location>
</feature>
<evidence type="ECO:0000313" key="8">
    <source>
        <dbReference type="EMBL" id="BBC36157.1"/>
    </source>
</evidence>
<dbReference type="InterPro" id="IPR015943">
    <property type="entry name" value="WD40/YVTN_repeat-like_dom_sf"/>
</dbReference>
<evidence type="ECO:0000256" key="6">
    <source>
        <dbReference type="SAM" id="MobiDB-lite"/>
    </source>
</evidence>
<dbReference type="Pfam" id="PF13360">
    <property type="entry name" value="PQQ_2"/>
    <property type="match status" value="2"/>
</dbReference>
<feature type="region of interest" description="Disordered" evidence="6">
    <location>
        <begin position="379"/>
        <end position="406"/>
    </location>
</feature>
<keyword evidence="3" id="KW-0418">Kinase</keyword>
<name>A0ABN5VSH0_9ACTN</name>
<dbReference type="PANTHER" id="PTHR43289:SF34">
    <property type="entry name" value="SERINE_THREONINE-PROTEIN KINASE YBDM-RELATED"/>
    <property type="match status" value="1"/>
</dbReference>
<dbReference type="PANTHER" id="PTHR43289">
    <property type="entry name" value="MITOGEN-ACTIVATED PROTEIN KINASE KINASE KINASE 20-RELATED"/>
    <property type="match status" value="1"/>
</dbReference>
<evidence type="ECO:0000256" key="2">
    <source>
        <dbReference type="ARBA" id="ARBA00022741"/>
    </source>
</evidence>
<evidence type="ECO:0000256" key="4">
    <source>
        <dbReference type="ARBA" id="ARBA00022840"/>
    </source>
</evidence>
<dbReference type="InterPro" id="IPR008271">
    <property type="entry name" value="Ser/Thr_kinase_AS"/>
</dbReference>